<sequence>MKEICIGVCCRDTRYGKRLMEYLNHQKEFPMTACFFAEETALWKKEQEGMFQCLVLSEEMPDCGRSPICRLKEGEYGSAADIAEKIYECLRVRKKEEWLVYGIYSPFGGQASTAFALELARKKSLIYMGMQPYLPFASGEEATDELLFRIRQRQEDCMDYFVRHQERLGEIKGYPGAGCFLDYRELTTDDCRWFLEQLREEGISVVIDIGTACVPSLDFFRILDKIYLPVTEQELKTELYAGFLKQMRRYSLWGCSGMEEVIICGRESIKEVVAQL</sequence>
<dbReference type="Proteomes" id="UP000823904">
    <property type="component" value="Unassembled WGS sequence"/>
</dbReference>
<gene>
    <name evidence="1" type="ORF">H9754_14005</name>
</gene>
<dbReference type="Gene3D" id="3.40.50.10850">
    <property type="entry name" value="Ntrc-like two-domain protein"/>
    <property type="match status" value="1"/>
</dbReference>
<accession>A0A9D2PMI7</accession>
<dbReference type="AlphaFoldDB" id="A0A9D2PMI7"/>
<organism evidence="1 2">
    <name type="scientific">Candidatus Anaerostipes avistercoris</name>
    <dbReference type="NCBI Taxonomy" id="2838462"/>
    <lineage>
        <taxon>Bacteria</taxon>
        <taxon>Bacillati</taxon>
        <taxon>Bacillota</taxon>
        <taxon>Clostridia</taxon>
        <taxon>Lachnospirales</taxon>
        <taxon>Lachnospiraceae</taxon>
        <taxon>Anaerostipes</taxon>
    </lineage>
</organism>
<proteinExistence type="predicted"/>
<protein>
    <submittedName>
        <fullName evidence="1">Uncharacterized protein</fullName>
    </submittedName>
</protein>
<evidence type="ECO:0000313" key="2">
    <source>
        <dbReference type="Proteomes" id="UP000823904"/>
    </source>
</evidence>
<reference evidence="1" key="1">
    <citation type="journal article" date="2021" name="PeerJ">
        <title>Extensive microbial diversity within the chicken gut microbiome revealed by metagenomics and culture.</title>
        <authorList>
            <person name="Gilroy R."/>
            <person name="Ravi A."/>
            <person name="Getino M."/>
            <person name="Pursley I."/>
            <person name="Horton D.L."/>
            <person name="Alikhan N.F."/>
            <person name="Baker D."/>
            <person name="Gharbi K."/>
            <person name="Hall N."/>
            <person name="Watson M."/>
            <person name="Adriaenssens E.M."/>
            <person name="Foster-Nyarko E."/>
            <person name="Jarju S."/>
            <person name="Secka A."/>
            <person name="Antonio M."/>
            <person name="Oren A."/>
            <person name="Chaudhuri R.R."/>
            <person name="La Ragione R."/>
            <person name="Hildebrand F."/>
            <person name="Pallen M.J."/>
        </authorList>
    </citation>
    <scope>NUCLEOTIDE SEQUENCE</scope>
    <source>
        <strain evidence="1">ChiSjej3B21-8574</strain>
    </source>
</reference>
<evidence type="ECO:0000313" key="1">
    <source>
        <dbReference type="EMBL" id="HJC51663.1"/>
    </source>
</evidence>
<dbReference type="EMBL" id="DWWD01000049">
    <property type="protein sequence ID" value="HJC51663.1"/>
    <property type="molecule type" value="Genomic_DNA"/>
</dbReference>
<reference evidence="1" key="2">
    <citation type="submission" date="2021-04" db="EMBL/GenBank/DDBJ databases">
        <authorList>
            <person name="Gilroy R."/>
        </authorList>
    </citation>
    <scope>NUCLEOTIDE SEQUENCE</scope>
    <source>
        <strain evidence="1">ChiSjej3B21-8574</strain>
    </source>
</reference>
<comment type="caution">
    <text evidence="1">The sequence shown here is derived from an EMBL/GenBank/DDBJ whole genome shotgun (WGS) entry which is preliminary data.</text>
</comment>
<name>A0A9D2PMI7_9FIRM</name>